<protein>
    <submittedName>
        <fullName evidence="9">ABC di/oligopeptide transporter inner membrane subunit</fullName>
    </submittedName>
</protein>
<keyword evidence="5 7" id="KW-1133">Transmembrane helix</keyword>
<dbReference type="SUPFAM" id="SSF161098">
    <property type="entry name" value="MetI-like"/>
    <property type="match status" value="1"/>
</dbReference>
<organism evidence="9 10">
    <name type="scientific">Microbacterium keratanolyticum</name>
    <dbReference type="NCBI Taxonomy" id="67574"/>
    <lineage>
        <taxon>Bacteria</taxon>
        <taxon>Bacillati</taxon>
        <taxon>Actinomycetota</taxon>
        <taxon>Actinomycetes</taxon>
        <taxon>Micrococcales</taxon>
        <taxon>Microbacteriaceae</taxon>
        <taxon>Microbacterium</taxon>
    </lineage>
</organism>
<dbReference type="PANTHER" id="PTHR43163:SF6">
    <property type="entry name" value="DIPEPTIDE TRANSPORT SYSTEM PERMEASE PROTEIN DPPB-RELATED"/>
    <property type="match status" value="1"/>
</dbReference>
<dbReference type="PROSITE" id="PS50928">
    <property type="entry name" value="ABC_TM1"/>
    <property type="match status" value="1"/>
</dbReference>
<sequence>MAMMILRRLAAGIVLLFVVATVVFLAMQLVPGDPARLILTGTGATPTEEAVEQLREKLGLNLPLWQQYFHFLGDILSGTLGQSVQDGNTVASHIALRLPRTLQLVLTATVISVICGIALGAAAARRGGWVDRLTLAGTSFAVAVPSYVAAVILVYVVGVQLRWLPSGGYTPPDRDFGDFVQTLILPVIALSIGFTGIVARMTRSSVLGVLNQDWVRTGRAVGNREGTVFRKHVLRNSLSPVLSVTALQLGGLLGGTVIIERVFSWPGLSGLLIDGVTARDYPLVQGVVLVIAAIFILINIAVDIAYGFLDPRGRTQ</sequence>
<dbReference type="GO" id="GO:0055085">
    <property type="term" value="P:transmembrane transport"/>
    <property type="evidence" value="ECO:0007669"/>
    <property type="project" value="InterPro"/>
</dbReference>
<keyword evidence="2 7" id="KW-0813">Transport</keyword>
<dbReference type="GO" id="GO:0005886">
    <property type="term" value="C:plasma membrane"/>
    <property type="evidence" value="ECO:0007669"/>
    <property type="project" value="UniProtKB-SubCell"/>
</dbReference>
<feature type="transmembrane region" description="Helical" evidence="7">
    <location>
        <begin position="240"/>
        <end position="263"/>
    </location>
</feature>
<feature type="transmembrane region" description="Helical" evidence="7">
    <location>
        <begin position="102"/>
        <end position="123"/>
    </location>
</feature>
<proteinExistence type="inferred from homology"/>
<accession>A0A9W6M7F1</accession>
<feature type="transmembrane region" description="Helical" evidence="7">
    <location>
        <begin position="135"/>
        <end position="159"/>
    </location>
</feature>
<feature type="transmembrane region" description="Helical" evidence="7">
    <location>
        <begin position="283"/>
        <end position="309"/>
    </location>
</feature>
<dbReference type="InterPro" id="IPR035906">
    <property type="entry name" value="MetI-like_sf"/>
</dbReference>
<reference evidence="9" key="2">
    <citation type="submission" date="2023-01" db="EMBL/GenBank/DDBJ databases">
        <authorList>
            <person name="Sun Q."/>
            <person name="Evtushenko L."/>
        </authorList>
    </citation>
    <scope>NUCLEOTIDE SEQUENCE</scope>
    <source>
        <strain evidence="9">VKM Ac-1958</strain>
    </source>
</reference>
<keyword evidence="6 7" id="KW-0472">Membrane</keyword>
<dbReference type="Proteomes" id="UP001142325">
    <property type="component" value="Unassembled WGS sequence"/>
</dbReference>
<name>A0A9W6M7F1_9MICO</name>
<dbReference type="PANTHER" id="PTHR43163">
    <property type="entry name" value="DIPEPTIDE TRANSPORT SYSTEM PERMEASE PROTEIN DPPB-RELATED"/>
    <property type="match status" value="1"/>
</dbReference>
<evidence type="ECO:0000256" key="2">
    <source>
        <dbReference type="ARBA" id="ARBA00022448"/>
    </source>
</evidence>
<reference evidence="9" key="1">
    <citation type="journal article" date="2014" name="Int. J. Syst. Evol. Microbiol.">
        <title>Complete genome sequence of Corynebacterium casei LMG S-19264T (=DSM 44701T), isolated from a smear-ripened cheese.</title>
        <authorList>
            <consortium name="US DOE Joint Genome Institute (JGI-PGF)"/>
            <person name="Walter F."/>
            <person name="Albersmeier A."/>
            <person name="Kalinowski J."/>
            <person name="Ruckert C."/>
        </authorList>
    </citation>
    <scope>NUCLEOTIDE SEQUENCE</scope>
    <source>
        <strain evidence="9">VKM Ac-1958</strain>
    </source>
</reference>
<feature type="transmembrane region" description="Helical" evidence="7">
    <location>
        <begin position="179"/>
        <end position="199"/>
    </location>
</feature>
<dbReference type="EMBL" id="BSET01000001">
    <property type="protein sequence ID" value="GLK00935.1"/>
    <property type="molecule type" value="Genomic_DNA"/>
</dbReference>
<dbReference type="AlphaFoldDB" id="A0A9W6M7F1"/>
<feature type="domain" description="ABC transmembrane type-1" evidence="8">
    <location>
        <begin position="98"/>
        <end position="306"/>
    </location>
</feature>
<evidence type="ECO:0000256" key="1">
    <source>
        <dbReference type="ARBA" id="ARBA00004651"/>
    </source>
</evidence>
<evidence type="ECO:0000256" key="7">
    <source>
        <dbReference type="RuleBase" id="RU363032"/>
    </source>
</evidence>
<dbReference type="Gene3D" id="1.10.3720.10">
    <property type="entry name" value="MetI-like"/>
    <property type="match status" value="1"/>
</dbReference>
<evidence type="ECO:0000313" key="9">
    <source>
        <dbReference type="EMBL" id="GLK00935.1"/>
    </source>
</evidence>
<evidence type="ECO:0000256" key="3">
    <source>
        <dbReference type="ARBA" id="ARBA00022475"/>
    </source>
</evidence>
<evidence type="ECO:0000313" key="10">
    <source>
        <dbReference type="Proteomes" id="UP001142325"/>
    </source>
</evidence>
<evidence type="ECO:0000259" key="8">
    <source>
        <dbReference type="PROSITE" id="PS50928"/>
    </source>
</evidence>
<comment type="subcellular location">
    <subcellularLocation>
        <location evidence="1 7">Cell membrane</location>
        <topology evidence="1 7">Multi-pass membrane protein</topology>
    </subcellularLocation>
</comment>
<evidence type="ECO:0000256" key="4">
    <source>
        <dbReference type="ARBA" id="ARBA00022692"/>
    </source>
</evidence>
<gene>
    <name evidence="9" type="ORF">GCM10017596_06500</name>
</gene>
<dbReference type="CDD" id="cd06261">
    <property type="entry name" value="TM_PBP2"/>
    <property type="match status" value="1"/>
</dbReference>
<comment type="caution">
    <text evidence="9">The sequence shown here is derived from an EMBL/GenBank/DDBJ whole genome shotgun (WGS) entry which is preliminary data.</text>
</comment>
<dbReference type="InterPro" id="IPR000515">
    <property type="entry name" value="MetI-like"/>
</dbReference>
<dbReference type="RefSeq" id="WP_204938610.1">
    <property type="nucleotide sequence ID" value="NZ_BAAAUM010000001.1"/>
</dbReference>
<dbReference type="Pfam" id="PF00528">
    <property type="entry name" value="BPD_transp_1"/>
    <property type="match status" value="1"/>
</dbReference>
<evidence type="ECO:0000256" key="6">
    <source>
        <dbReference type="ARBA" id="ARBA00023136"/>
    </source>
</evidence>
<evidence type="ECO:0000256" key="5">
    <source>
        <dbReference type="ARBA" id="ARBA00022989"/>
    </source>
</evidence>
<keyword evidence="10" id="KW-1185">Reference proteome</keyword>
<comment type="similarity">
    <text evidence="7">Belongs to the binding-protein-dependent transport system permease family.</text>
</comment>
<keyword evidence="3" id="KW-1003">Cell membrane</keyword>
<dbReference type="InterPro" id="IPR045621">
    <property type="entry name" value="BPD_transp_1_N"/>
</dbReference>
<dbReference type="Pfam" id="PF19300">
    <property type="entry name" value="BPD_transp_1_N"/>
    <property type="match status" value="1"/>
</dbReference>
<keyword evidence="4 7" id="KW-0812">Transmembrane</keyword>